<gene>
    <name evidence="2" type="primary">EOGT</name>
</gene>
<dbReference type="AlphaFoldDB" id="A0A7N9CHV5"/>
<reference evidence="2 3" key="1">
    <citation type="submission" date="2013-03" db="EMBL/GenBank/DDBJ databases">
        <authorList>
            <person name="Warren W."/>
            <person name="Wilson R.K."/>
        </authorList>
    </citation>
    <scope>NUCLEOTIDE SEQUENCE</scope>
</reference>
<protein>
    <submittedName>
        <fullName evidence="2">EGF domain specific O-linked N-acetylglucosamine transferase</fullName>
    </submittedName>
</protein>
<keyword evidence="3" id="KW-1185">Reference proteome</keyword>
<organism evidence="2 3">
    <name type="scientific">Macaca fascicularis</name>
    <name type="common">Crab-eating macaque</name>
    <name type="synonym">Cynomolgus monkey</name>
    <dbReference type="NCBI Taxonomy" id="9541"/>
    <lineage>
        <taxon>Eukaryota</taxon>
        <taxon>Metazoa</taxon>
        <taxon>Chordata</taxon>
        <taxon>Craniata</taxon>
        <taxon>Vertebrata</taxon>
        <taxon>Euteleostomi</taxon>
        <taxon>Mammalia</taxon>
        <taxon>Eutheria</taxon>
        <taxon>Euarchontoglires</taxon>
        <taxon>Primates</taxon>
        <taxon>Haplorrhini</taxon>
        <taxon>Catarrhini</taxon>
        <taxon>Cercopithecidae</taxon>
        <taxon>Cercopithecinae</taxon>
        <taxon>Macaca</taxon>
    </lineage>
</organism>
<keyword evidence="1" id="KW-0732">Signal</keyword>
<proteinExistence type="predicted"/>
<reference evidence="2" key="2">
    <citation type="submission" date="2025-08" db="UniProtKB">
        <authorList>
            <consortium name="Ensembl"/>
        </authorList>
    </citation>
    <scope>IDENTIFICATION</scope>
</reference>
<sequence length="284" mass="33021">MLMLFVFGVLLHEVPLSDQNEAPPNTHSIPGEPLYNYASIRLPEEHIPFFLHNNRHIATVCKKDSLCPYKKHLEKLKYCWGYEKSCKPEFRFGYPVCSYVDMGWTDTLESAEDIFWKQADFGYARERLQEMHVLCQPKEASDSSLMCSRYLQYCRATNLYLDLRNIKRNHDRFKEDFFQRGEIGGHCQLDIRTLMSEGQRKSPLQSWYDLKEEVQMIHAWDCLLLFGRKLCCVASKDVFQEINFLSSGTLSCLCCLSEALGDSWNAVSQNPRSLSRVPLAHCSF</sequence>
<evidence type="ECO:0000313" key="3">
    <source>
        <dbReference type="Proteomes" id="UP000233100"/>
    </source>
</evidence>
<reference evidence="2" key="3">
    <citation type="submission" date="2025-09" db="UniProtKB">
        <authorList>
            <consortium name="Ensembl"/>
        </authorList>
    </citation>
    <scope>IDENTIFICATION</scope>
</reference>
<dbReference type="GeneTree" id="ENSGT00940000156493"/>
<dbReference type="Ensembl" id="ENSMFAT00000079262.1">
    <property type="protein sequence ID" value="ENSMFAP00000049356.1"/>
    <property type="gene ID" value="ENSMFAG00000041998.2"/>
</dbReference>
<feature type="chain" id="PRO_5030810117" evidence="1">
    <location>
        <begin position="20"/>
        <end position="284"/>
    </location>
</feature>
<name>A0A7N9CHV5_MACFA</name>
<dbReference type="Proteomes" id="UP000233100">
    <property type="component" value="Chromosome 2"/>
</dbReference>
<dbReference type="Bgee" id="ENSMFAG00000041998">
    <property type="expression patterns" value="Expressed in heart and 13 other cell types or tissues"/>
</dbReference>
<feature type="signal peptide" evidence="1">
    <location>
        <begin position="1"/>
        <end position="19"/>
    </location>
</feature>
<evidence type="ECO:0000313" key="2">
    <source>
        <dbReference type="Ensembl" id="ENSMFAP00000049356.1"/>
    </source>
</evidence>
<evidence type="ECO:0000256" key="1">
    <source>
        <dbReference type="SAM" id="SignalP"/>
    </source>
</evidence>
<accession>A0A7N9CHV5</accession>